<reference evidence="8" key="1">
    <citation type="submission" date="2018-05" db="EMBL/GenBank/DDBJ databases">
        <authorList>
            <person name="Lanie J.A."/>
            <person name="Ng W.-L."/>
            <person name="Kazmierczak K.M."/>
            <person name="Andrzejewski T.M."/>
            <person name="Davidsen T.M."/>
            <person name="Wayne K.J."/>
            <person name="Tettelin H."/>
            <person name="Glass J.I."/>
            <person name="Rusch D."/>
            <person name="Podicherti R."/>
            <person name="Tsui H.-C.T."/>
            <person name="Winkler M.E."/>
        </authorList>
    </citation>
    <scope>NUCLEOTIDE SEQUENCE</scope>
</reference>
<gene>
    <name evidence="8" type="ORF">METZ01_LOCUS338671</name>
</gene>
<evidence type="ECO:0000256" key="1">
    <source>
        <dbReference type="ARBA" id="ARBA00011738"/>
    </source>
</evidence>
<accession>A0A382QLI0</accession>
<keyword evidence="4" id="KW-0808">Transferase</keyword>
<dbReference type="InterPro" id="IPR008220">
    <property type="entry name" value="HAT_MetX-like"/>
</dbReference>
<dbReference type="HAMAP" id="MF_00296">
    <property type="entry name" value="MetX_acyltransf"/>
    <property type="match status" value="1"/>
</dbReference>
<dbReference type="NCBIfam" id="TIGR01392">
    <property type="entry name" value="homoserO_Ac_trn"/>
    <property type="match status" value="1"/>
</dbReference>
<proteinExistence type="inferred from homology"/>
<evidence type="ECO:0000256" key="4">
    <source>
        <dbReference type="ARBA" id="ARBA00022679"/>
    </source>
</evidence>
<keyword evidence="5" id="KW-0486">Methionine biosynthesis</keyword>
<dbReference type="Gene3D" id="1.10.1740.110">
    <property type="match status" value="1"/>
</dbReference>
<dbReference type="GO" id="GO:0009092">
    <property type="term" value="P:homoserine metabolic process"/>
    <property type="evidence" value="ECO:0007669"/>
    <property type="project" value="TreeGrafter"/>
</dbReference>
<dbReference type="Gene3D" id="3.40.50.1820">
    <property type="entry name" value="alpha/beta hydrolase"/>
    <property type="match status" value="1"/>
</dbReference>
<evidence type="ECO:0000313" key="8">
    <source>
        <dbReference type="EMBL" id="SVC85817.1"/>
    </source>
</evidence>
<feature type="domain" description="AB hydrolase-1" evidence="7">
    <location>
        <begin position="54"/>
        <end position="308"/>
    </location>
</feature>
<protein>
    <recommendedName>
        <fullName evidence="7">AB hydrolase-1 domain-containing protein</fullName>
    </recommendedName>
</protein>
<dbReference type="InterPro" id="IPR000073">
    <property type="entry name" value="AB_hydrolase_1"/>
</dbReference>
<dbReference type="SUPFAM" id="SSF53474">
    <property type="entry name" value="alpha/beta-Hydrolases"/>
    <property type="match status" value="1"/>
</dbReference>
<evidence type="ECO:0000256" key="6">
    <source>
        <dbReference type="ARBA" id="ARBA00023315"/>
    </source>
</evidence>
<keyword evidence="3" id="KW-0028">Amino-acid biosynthesis</keyword>
<dbReference type="FunFam" id="1.10.1740.110:FF:000001">
    <property type="entry name" value="Homoserine O-acetyltransferase"/>
    <property type="match status" value="1"/>
</dbReference>
<keyword evidence="2" id="KW-0963">Cytoplasm</keyword>
<evidence type="ECO:0000256" key="5">
    <source>
        <dbReference type="ARBA" id="ARBA00023167"/>
    </source>
</evidence>
<dbReference type="GO" id="GO:0004414">
    <property type="term" value="F:homoserine O-acetyltransferase activity"/>
    <property type="evidence" value="ECO:0007669"/>
    <property type="project" value="TreeGrafter"/>
</dbReference>
<dbReference type="EMBL" id="UINC01115063">
    <property type="protein sequence ID" value="SVC85817.1"/>
    <property type="molecule type" value="Genomic_DNA"/>
</dbReference>
<sequence length="328" mass="37575">MNSNNVTFKKRDQYPCRLAVFRDYNCVLDSGYKLNNFQVAFQTYGQLNEQKMNAILIFHALTADQFISERHPITNKDGWWSRMVGPNKPIDTNKYFVICCNVLGGCIGTTGPKEINPKTNLPYGLEFPAITIKDMVKIQKYLIDALKIKKLFAVIGSSMGAMQVLQWVIDFPTNILNAIHIAGALKHSSQNIAFHEVGREAVKSDPGWAKGEYLTKNQKPERGLAVARMIAHITYLSEDALQRKFGRKLQSRDIISFGFDADFQVESYLRYQGKSFVERFDANSYLYMTRAMDYFDVSESFPKAIKNNFDSIKHINYLVISFTSDWLF</sequence>
<dbReference type="PANTHER" id="PTHR32268">
    <property type="entry name" value="HOMOSERINE O-ACETYLTRANSFERASE"/>
    <property type="match status" value="1"/>
</dbReference>
<organism evidence="8">
    <name type="scientific">marine metagenome</name>
    <dbReference type="NCBI Taxonomy" id="408172"/>
    <lineage>
        <taxon>unclassified sequences</taxon>
        <taxon>metagenomes</taxon>
        <taxon>ecological metagenomes</taxon>
    </lineage>
</organism>
<dbReference type="PIRSF" id="PIRSF000443">
    <property type="entry name" value="Homoser_Ac_trans"/>
    <property type="match status" value="1"/>
</dbReference>
<evidence type="ECO:0000256" key="3">
    <source>
        <dbReference type="ARBA" id="ARBA00022605"/>
    </source>
</evidence>
<comment type="subunit">
    <text evidence="1">Homodimer.</text>
</comment>
<evidence type="ECO:0000256" key="2">
    <source>
        <dbReference type="ARBA" id="ARBA00022490"/>
    </source>
</evidence>
<name>A0A382QLI0_9ZZZZ</name>
<dbReference type="Pfam" id="PF00561">
    <property type="entry name" value="Abhydrolase_1"/>
    <property type="match status" value="1"/>
</dbReference>
<feature type="non-terminal residue" evidence="8">
    <location>
        <position position="328"/>
    </location>
</feature>
<dbReference type="AlphaFoldDB" id="A0A382QLI0"/>
<keyword evidence="6" id="KW-0012">Acyltransferase</keyword>
<dbReference type="NCBIfam" id="NF001209">
    <property type="entry name" value="PRK00175.1"/>
    <property type="match status" value="1"/>
</dbReference>
<dbReference type="InterPro" id="IPR029058">
    <property type="entry name" value="AB_hydrolase_fold"/>
</dbReference>
<evidence type="ECO:0000259" key="7">
    <source>
        <dbReference type="Pfam" id="PF00561"/>
    </source>
</evidence>
<dbReference type="PANTHER" id="PTHR32268:SF11">
    <property type="entry name" value="HOMOSERINE O-ACETYLTRANSFERASE"/>
    <property type="match status" value="1"/>
</dbReference>
<dbReference type="GO" id="GO:0009086">
    <property type="term" value="P:methionine biosynthetic process"/>
    <property type="evidence" value="ECO:0007669"/>
    <property type="project" value="UniProtKB-KW"/>
</dbReference>